<dbReference type="EMBL" id="JAMQOQ010000001">
    <property type="protein sequence ID" value="MDS0293479.1"/>
    <property type="molecule type" value="Genomic_DNA"/>
</dbReference>
<organism evidence="1 2">
    <name type="scientific">Halogeometricum luteum</name>
    <dbReference type="NCBI Taxonomy" id="2950537"/>
    <lineage>
        <taxon>Archaea</taxon>
        <taxon>Methanobacteriati</taxon>
        <taxon>Methanobacteriota</taxon>
        <taxon>Stenosarchaea group</taxon>
        <taxon>Halobacteria</taxon>
        <taxon>Halobacteriales</taxon>
        <taxon>Haloferacaceae</taxon>
        <taxon>Halogeometricum</taxon>
    </lineage>
</organism>
<evidence type="ECO:0000313" key="2">
    <source>
        <dbReference type="Proteomes" id="UP001254813"/>
    </source>
</evidence>
<name>A0ABU2FZJ4_9EURY</name>
<protein>
    <recommendedName>
        <fullName evidence="3">Small CPxCG-related zinc finger protein</fullName>
    </recommendedName>
</protein>
<evidence type="ECO:0000313" key="1">
    <source>
        <dbReference type="EMBL" id="MDS0293479.1"/>
    </source>
</evidence>
<comment type="caution">
    <text evidence="1">The sequence shown here is derived from an EMBL/GenBank/DDBJ whole genome shotgun (WGS) entry which is preliminary data.</text>
</comment>
<accession>A0ABU2FZJ4</accession>
<reference evidence="1 2" key="1">
    <citation type="submission" date="2022-06" db="EMBL/GenBank/DDBJ databases">
        <title>Halogeometricum sp. a new haloarchaeum isolate from saline soil.</title>
        <authorList>
            <person name="Strakova D."/>
            <person name="Galisteo C."/>
            <person name="Sanchez-Porro C."/>
            <person name="Ventosa A."/>
        </authorList>
    </citation>
    <scope>NUCLEOTIDE SEQUENCE [LARGE SCALE GENOMIC DNA]</scope>
    <source>
        <strain evidence="2">S3BR25-2</strain>
    </source>
</reference>
<keyword evidence="2" id="KW-1185">Reference proteome</keyword>
<sequence>MAVGRRSEETCRRCGAPTAVDGALMQHLDSDPLQVFECVRCGAILDIGGHRW</sequence>
<gene>
    <name evidence="1" type="ORF">NDI79_04735</name>
</gene>
<dbReference type="RefSeq" id="WP_310927291.1">
    <property type="nucleotide sequence ID" value="NZ_JAMQOQ010000001.1"/>
</dbReference>
<dbReference type="Proteomes" id="UP001254813">
    <property type="component" value="Unassembled WGS sequence"/>
</dbReference>
<proteinExistence type="predicted"/>
<evidence type="ECO:0008006" key="3">
    <source>
        <dbReference type="Google" id="ProtNLM"/>
    </source>
</evidence>